<accession>A0ACC2M5Q5</accession>
<sequence length="283" mass="31844">MGGLEDICNTGLVLGLGYEGKGDNGFKSMMNHQQRNRCHEFDRSGPMASPEMSLSLSLAHDTSIKIDMEKAYDKVQVIRQSSPQSTITSFSNANHEIISIKRERDVGCEDVEYSERQSSRASDEEDDGGARKKLRLTKEQSALLEDNFKEHSTLNPKQKQALAMQLKLRPRQVEVWFQNRRARTKLKQTEVDCEFLKRCCETIKEENRRLQREIQELKALKFASPVYMHLPAATLTMCPSCERIGSGGGGSGGNNSSTKGPFAVAPRSHHTYNPFSYHPSRAC</sequence>
<evidence type="ECO:0000313" key="1">
    <source>
        <dbReference type="EMBL" id="KAJ8640783.1"/>
    </source>
</evidence>
<protein>
    <submittedName>
        <fullName evidence="1">Uncharacterized protein</fullName>
    </submittedName>
</protein>
<organism evidence="1 2">
    <name type="scientific">Persea americana</name>
    <name type="common">Avocado</name>
    <dbReference type="NCBI Taxonomy" id="3435"/>
    <lineage>
        <taxon>Eukaryota</taxon>
        <taxon>Viridiplantae</taxon>
        <taxon>Streptophyta</taxon>
        <taxon>Embryophyta</taxon>
        <taxon>Tracheophyta</taxon>
        <taxon>Spermatophyta</taxon>
        <taxon>Magnoliopsida</taxon>
        <taxon>Magnoliidae</taxon>
        <taxon>Laurales</taxon>
        <taxon>Lauraceae</taxon>
        <taxon>Persea</taxon>
    </lineage>
</organism>
<reference evidence="1 2" key="1">
    <citation type="journal article" date="2022" name="Hortic Res">
        <title>A haplotype resolved chromosomal level avocado genome allows analysis of novel avocado genes.</title>
        <authorList>
            <person name="Nath O."/>
            <person name="Fletcher S.J."/>
            <person name="Hayward A."/>
            <person name="Shaw L.M."/>
            <person name="Masouleh A.K."/>
            <person name="Furtado A."/>
            <person name="Henry R.J."/>
            <person name="Mitter N."/>
        </authorList>
    </citation>
    <scope>NUCLEOTIDE SEQUENCE [LARGE SCALE GENOMIC DNA]</scope>
    <source>
        <strain evidence="2">cv. Hass</strain>
    </source>
</reference>
<keyword evidence="2" id="KW-1185">Reference proteome</keyword>
<comment type="caution">
    <text evidence="1">The sequence shown here is derived from an EMBL/GenBank/DDBJ whole genome shotgun (WGS) entry which is preliminary data.</text>
</comment>
<dbReference type="Proteomes" id="UP001234297">
    <property type="component" value="Chromosome 5"/>
</dbReference>
<proteinExistence type="predicted"/>
<dbReference type="EMBL" id="CM056813">
    <property type="protein sequence ID" value="KAJ8640783.1"/>
    <property type="molecule type" value="Genomic_DNA"/>
</dbReference>
<evidence type="ECO:0000313" key="2">
    <source>
        <dbReference type="Proteomes" id="UP001234297"/>
    </source>
</evidence>
<gene>
    <name evidence="1" type="ORF">MRB53_017477</name>
</gene>
<name>A0ACC2M5Q5_PERAE</name>